<dbReference type="SUPFAM" id="SSF51344">
    <property type="entry name" value="Epsilon subunit of F1F0-ATP synthase N-terminal domain"/>
    <property type="match status" value="1"/>
</dbReference>
<evidence type="ECO:0000256" key="6">
    <source>
        <dbReference type="ARBA" id="ARBA00023065"/>
    </source>
</evidence>
<dbReference type="Proteomes" id="UP001218104">
    <property type="component" value="Chromosome"/>
</dbReference>
<dbReference type="Gene3D" id="1.20.5.440">
    <property type="entry name" value="ATP synthase delta/epsilon subunit, C-terminal domain"/>
    <property type="match status" value="1"/>
</dbReference>
<evidence type="ECO:0000259" key="14">
    <source>
        <dbReference type="Pfam" id="PF00401"/>
    </source>
</evidence>
<evidence type="ECO:0000313" key="21">
    <source>
        <dbReference type="Proteomes" id="UP000236514"/>
    </source>
</evidence>
<protein>
    <recommendedName>
        <fullName evidence="4 12">ATP synthase epsilon chain</fullName>
    </recommendedName>
    <alternativeName>
        <fullName evidence="11 12">ATP synthase F1 sector epsilon subunit</fullName>
    </alternativeName>
    <alternativeName>
        <fullName evidence="10 12">F-ATPase epsilon subunit</fullName>
    </alternativeName>
</protein>
<organism evidence="18 21">
    <name type="scientific">Limosilactobacillus fermentum</name>
    <name type="common">Lactobacillus fermentum</name>
    <dbReference type="NCBI Taxonomy" id="1613"/>
    <lineage>
        <taxon>Bacteria</taxon>
        <taxon>Bacillati</taxon>
        <taxon>Bacillota</taxon>
        <taxon>Bacilli</taxon>
        <taxon>Lactobacillales</taxon>
        <taxon>Lactobacillaceae</taxon>
        <taxon>Limosilactobacillus</taxon>
    </lineage>
</organism>
<reference evidence="19" key="4">
    <citation type="submission" date="2023-04" db="EMBL/GenBank/DDBJ databases">
        <title>Genomic of Limosilactobacillus fermentum MSJK0025.</title>
        <authorList>
            <person name="Yang S."/>
        </authorList>
    </citation>
    <scope>NUCLEOTIDE SEQUENCE</scope>
    <source>
        <strain evidence="19">MSJK0025</strain>
    </source>
</reference>
<evidence type="ECO:0000256" key="11">
    <source>
        <dbReference type="ARBA" id="ARBA00031795"/>
    </source>
</evidence>
<dbReference type="Proteomes" id="UP000236514">
    <property type="component" value="Unassembled WGS sequence"/>
</dbReference>
<reference evidence="18 21" key="2">
    <citation type="submission" date="2018-01" db="EMBL/GenBank/DDBJ databases">
        <title>Draft genome sequence of the feruloyl esterase-producing strain Lactobacillus fermentum CRL 1446, isolated from artisanal goat milk cheese.</title>
        <authorList>
            <person name="Abeijon Mukdsi M.C."/>
            <person name="Saavedra L."/>
            <person name="Gauffin Cano M.P."/>
            <person name="Hebert E.M."/>
            <person name="Medina R.B."/>
        </authorList>
    </citation>
    <scope>NUCLEOTIDE SEQUENCE [LARGE SCALE GENOMIC DNA]</scope>
    <source>
        <strain evidence="18 21">CRL 1446</strain>
    </source>
</reference>
<evidence type="ECO:0000256" key="2">
    <source>
        <dbReference type="ARBA" id="ARBA00004184"/>
    </source>
</evidence>
<dbReference type="EMBL" id="CP121468">
    <property type="protein sequence ID" value="WFR89652.1"/>
    <property type="molecule type" value="Genomic_DNA"/>
</dbReference>
<dbReference type="STRING" id="1613.GCA_002119645_00523"/>
<evidence type="ECO:0000256" key="8">
    <source>
        <dbReference type="ARBA" id="ARBA00023196"/>
    </source>
</evidence>
<evidence type="ECO:0000313" key="18">
    <source>
        <dbReference type="EMBL" id="PNV57557.1"/>
    </source>
</evidence>
<dbReference type="InterPro" id="IPR001469">
    <property type="entry name" value="ATP_synth_F1_dsu/esu"/>
</dbReference>
<keyword evidence="8 12" id="KW-0139">CF(1)</keyword>
<accession>A0A0F4HB58</accession>
<evidence type="ECO:0000313" key="20">
    <source>
        <dbReference type="Proteomes" id="UP000185427"/>
    </source>
</evidence>
<dbReference type="PANTHER" id="PTHR13822:SF10">
    <property type="entry name" value="ATP SYNTHASE EPSILON CHAIN, CHLOROPLASTIC"/>
    <property type="match status" value="1"/>
</dbReference>
<keyword evidence="6 12" id="KW-0406">Ion transport</keyword>
<dbReference type="GO" id="GO:0012505">
    <property type="term" value="C:endomembrane system"/>
    <property type="evidence" value="ECO:0007669"/>
    <property type="project" value="UniProtKB-SubCell"/>
</dbReference>
<dbReference type="NCBIfam" id="NF001846">
    <property type="entry name" value="PRK00571.1-3"/>
    <property type="match status" value="1"/>
</dbReference>
<comment type="function">
    <text evidence="1 12">Produces ATP from ADP in the presence of a proton gradient across the membrane.</text>
</comment>
<evidence type="ECO:0000256" key="10">
    <source>
        <dbReference type="ARBA" id="ARBA00030215"/>
    </source>
</evidence>
<evidence type="ECO:0000256" key="12">
    <source>
        <dbReference type="HAMAP-Rule" id="MF_00530"/>
    </source>
</evidence>
<feature type="domain" description="ATP synthase F1 complex delta/epsilon subunit N-terminal" evidence="15">
    <location>
        <begin position="6"/>
        <end position="87"/>
    </location>
</feature>
<dbReference type="GeneID" id="83715230"/>
<reference evidence="17 22" key="3">
    <citation type="submission" date="2019-10" db="EMBL/GenBank/DDBJ databases">
        <title>Genome Sequencing and assembly of Lactobacillus fermentum I2, a lactic acid bacteria.</title>
        <authorList>
            <person name="Lopes L.S."/>
            <person name="Persinoti G.F."/>
            <person name="Riano-Pachon D.M."/>
            <person name="Labate C.A."/>
        </authorList>
    </citation>
    <scope>NUCLEOTIDE SEQUENCE [LARGE SCALE GENOMIC DNA]</scope>
    <source>
        <strain evidence="17 22">I2</strain>
    </source>
</reference>
<evidence type="ECO:0000256" key="1">
    <source>
        <dbReference type="ARBA" id="ARBA00003543"/>
    </source>
</evidence>
<evidence type="ECO:0000256" key="3">
    <source>
        <dbReference type="ARBA" id="ARBA00005712"/>
    </source>
</evidence>
<evidence type="ECO:0000256" key="7">
    <source>
        <dbReference type="ARBA" id="ARBA00023136"/>
    </source>
</evidence>
<dbReference type="Proteomes" id="UP000185427">
    <property type="component" value="Chromosome"/>
</dbReference>
<evidence type="ECO:0000313" key="16">
    <source>
        <dbReference type="EMBL" id="APU45441.1"/>
    </source>
</evidence>
<dbReference type="Gene3D" id="2.60.15.10">
    <property type="entry name" value="F0F1 ATP synthase delta/epsilon subunit, N-terminal"/>
    <property type="match status" value="1"/>
</dbReference>
<feature type="domain" description="ATP synthase epsilon subunit C-terminal" evidence="14">
    <location>
        <begin position="91"/>
        <end position="138"/>
    </location>
</feature>
<evidence type="ECO:0000313" key="17">
    <source>
        <dbReference type="EMBL" id="MPQ35648.1"/>
    </source>
</evidence>
<dbReference type="EMBL" id="CP019030">
    <property type="protein sequence ID" value="APU45441.1"/>
    <property type="molecule type" value="Genomic_DNA"/>
</dbReference>
<dbReference type="CDD" id="cd12152">
    <property type="entry name" value="F1-ATPase_delta"/>
    <property type="match status" value="1"/>
</dbReference>
<dbReference type="HAMAP" id="MF_00530">
    <property type="entry name" value="ATP_synth_epsil_bac"/>
    <property type="match status" value="1"/>
</dbReference>
<keyword evidence="9 12" id="KW-0066">ATP synthesis</keyword>
<dbReference type="NCBIfam" id="TIGR01216">
    <property type="entry name" value="ATP_synt_epsi"/>
    <property type="match status" value="1"/>
</dbReference>
<dbReference type="EMBL" id="WHJL01000082">
    <property type="protein sequence ID" value="MPQ35648.1"/>
    <property type="molecule type" value="Genomic_DNA"/>
</dbReference>
<dbReference type="GO" id="GO:0005886">
    <property type="term" value="C:plasma membrane"/>
    <property type="evidence" value="ECO:0007669"/>
    <property type="project" value="UniProtKB-SubCell"/>
</dbReference>
<reference evidence="16 20" key="1">
    <citation type="submission" date="2016-12" db="EMBL/GenBank/DDBJ databases">
        <title>Complete Genome Sequence of Lactobacillus fermentum Strain SNUV175, a Probiotic for Treatment of Bacterial Vaginosis.</title>
        <authorList>
            <person name="Lee S."/>
            <person name="You H.J."/>
            <person name="Kwon B."/>
            <person name="Ko G."/>
        </authorList>
    </citation>
    <scope>NUCLEOTIDE SEQUENCE [LARGE SCALE GENOMIC DNA]</scope>
    <source>
        <strain evidence="16 20">SNUV175</strain>
    </source>
</reference>
<evidence type="ECO:0000256" key="5">
    <source>
        <dbReference type="ARBA" id="ARBA00022448"/>
    </source>
</evidence>
<dbReference type="EMBL" id="POTQ01000015">
    <property type="protein sequence ID" value="PNV57557.1"/>
    <property type="molecule type" value="Genomic_DNA"/>
</dbReference>
<evidence type="ECO:0000256" key="13">
    <source>
        <dbReference type="RuleBase" id="RU003656"/>
    </source>
</evidence>
<dbReference type="PATRIC" id="fig|1613.32.peg.2148"/>
<evidence type="ECO:0000256" key="9">
    <source>
        <dbReference type="ARBA" id="ARBA00023310"/>
    </source>
</evidence>
<dbReference type="Pfam" id="PF00401">
    <property type="entry name" value="ATP-synt_DE"/>
    <property type="match status" value="1"/>
</dbReference>
<dbReference type="InterPro" id="IPR036771">
    <property type="entry name" value="ATPsynth_dsu/esu_N"/>
</dbReference>
<dbReference type="GO" id="GO:0045259">
    <property type="term" value="C:proton-transporting ATP synthase complex"/>
    <property type="evidence" value="ECO:0007669"/>
    <property type="project" value="UniProtKB-KW"/>
</dbReference>
<evidence type="ECO:0000313" key="22">
    <source>
        <dbReference type="Proteomes" id="UP000466799"/>
    </source>
</evidence>
<comment type="similarity">
    <text evidence="3 12 13">Belongs to the ATPase epsilon chain family.</text>
</comment>
<keyword evidence="5 12" id="KW-0813">Transport</keyword>
<dbReference type="RefSeq" id="WP_003685876.1">
    <property type="nucleotide sequence ID" value="NZ_BJLV01000020.1"/>
</dbReference>
<name>A0A0F4HB58_LIMFE</name>
<comment type="subcellular location">
    <subcellularLocation>
        <location evidence="12">Cell membrane</location>
        <topology evidence="12">Peripheral membrane protein</topology>
    </subcellularLocation>
    <subcellularLocation>
        <location evidence="2">Endomembrane system</location>
        <topology evidence="2">Peripheral membrane protein</topology>
    </subcellularLocation>
</comment>
<dbReference type="OrthoDB" id="9804110at2"/>
<proteinExistence type="inferred from homology"/>
<dbReference type="AlphaFoldDB" id="A0A0F4HB58"/>
<dbReference type="InterPro" id="IPR020546">
    <property type="entry name" value="ATP_synth_F1_dsu/esu_N"/>
</dbReference>
<comment type="subunit">
    <text evidence="12 13">F-type ATPases have 2 components, CF(1) - the catalytic core - and CF(0) - the membrane proton channel. CF(1) has five subunits: alpha(3), beta(3), gamma(1), delta(1), epsilon(1). CF(0) has three main subunits: a, b and c.</text>
</comment>
<evidence type="ECO:0000259" key="15">
    <source>
        <dbReference type="Pfam" id="PF02823"/>
    </source>
</evidence>
<gene>
    <name evidence="12" type="primary">atpC</name>
    <name evidence="16" type="ORF">BUW47_02830</name>
    <name evidence="18" type="ORF">C1Y38_07460</name>
    <name evidence="17" type="ORF">GC247_07135</name>
    <name evidence="19" type="ORF">P8634_02645</name>
</gene>
<dbReference type="InterPro" id="IPR020547">
    <property type="entry name" value="ATP_synth_F1_esu_C"/>
</dbReference>
<evidence type="ECO:0000256" key="4">
    <source>
        <dbReference type="ARBA" id="ARBA00014480"/>
    </source>
</evidence>
<dbReference type="GO" id="GO:0005524">
    <property type="term" value="F:ATP binding"/>
    <property type="evidence" value="ECO:0007669"/>
    <property type="project" value="UniProtKB-UniRule"/>
</dbReference>
<keyword evidence="7 12" id="KW-0472">Membrane</keyword>
<keyword evidence="12" id="KW-0375">Hydrogen ion transport</keyword>
<evidence type="ECO:0000313" key="19">
    <source>
        <dbReference type="EMBL" id="WFR89652.1"/>
    </source>
</evidence>
<dbReference type="Pfam" id="PF02823">
    <property type="entry name" value="ATP-synt_DE_N"/>
    <property type="match status" value="1"/>
</dbReference>
<sequence length="140" mass="15061">MAENTFQVTISTPDGIVYDGNATMLVMTTTGGQLGLMANHQPLIASLAIDALLIKHQDSDKEDERVAVNGGFIEFHGNVATIAASSAELPEDIDVARAQSAKERSEALIKKAREAKDADALDRAEVHLRRAINRLHLSGK</sequence>
<keyword evidence="12" id="KW-1003">Cell membrane</keyword>
<dbReference type="Proteomes" id="UP000466799">
    <property type="component" value="Unassembled WGS sequence"/>
</dbReference>
<dbReference type="GO" id="GO:0046933">
    <property type="term" value="F:proton-transporting ATP synthase activity, rotational mechanism"/>
    <property type="evidence" value="ECO:0007669"/>
    <property type="project" value="UniProtKB-UniRule"/>
</dbReference>
<dbReference type="PANTHER" id="PTHR13822">
    <property type="entry name" value="ATP SYNTHASE DELTA/EPSILON CHAIN"/>
    <property type="match status" value="1"/>
</dbReference>